<dbReference type="InterPro" id="IPR018528">
    <property type="entry name" value="Preph_deHydtase_CS"/>
</dbReference>
<evidence type="ECO:0000256" key="5">
    <source>
        <dbReference type="ARBA" id="ARBA00023222"/>
    </source>
</evidence>
<dbReference type="FunFam" id="3.30.70.260:FF:000012">
    <property type="entry name" value="Prephenate dehydratase"/>
    <property type="match status" value="1"/>
</dbReference>
<evidence type="ECO:0000256" key="4">
    <source>
        <dbReference type="ARBA" id="ARBA00023141"/>
    </source>
</evidence>
<dbReference type="InterPro" id="IPR045865">
    <property type="entry name" value="ACT-like_dom_sf"/>
</dbReference>
<keyword evidence="5" id="KW-0584">Phenylalanine biosynthesis</keyword>
<dbReference type="InterPro" id="IPR001086">
    <property type="entry name" value="Preph_deHydtase"/>
</dbReference>
<feature type="domain" description="Prephenate dehydratase" evidence="8">
    <location>
        <begin position="3"/>
        <end position="182"/>
    </location>
</feature>
<dbReference type="SUPFAM" id="SSF53850">
    <property type="entry name" value="Periplasmic binding protein-like II"/>
    <property type="match status" value="1"/>
</dbReference>
<evidence type="ECO:0000256" key="6">
    <source>
        <dbReference type="ARBA" id="ARBA00023239"/>
    </source>
</evidence>
<dbReference type="SUPFAM" id="SSF55021">
    <property type="entry name" value="ACT-like"/>
    <property type="match status" value="1"/>
</dbReference>
<keyword evidence="4" id="KW-0057">Aromatic amino acid biosynthesis</keyword>
<evidence type="ECO:0000256" key="1">
    <source>
        <dbReference type="ARBA" id="ARBA00004741"/>
    </source>
</evidence>
<dbReference type="PANTHER" id="PTHR21022:SF19">
    <property type="entry name" value="PREPHENATE DEHYDRATASE-RELATED"/>
    <property type="match status" value="1"/>
</dbReference>
<dbReference type="InterPro" id="IPR008242">
    <property type="entry name" value="Chor_mutase/pphenate_deHydtase"/>
</dbReference>
<dbReference type="PIRSF" id="PIRSF001500">
    <property type="entry name" value="Chor_mut_pdt_Ppr"/>
    <property type="match status" value="1"/>
</dbReference>
<keyword evidence="3" id="KW-0028">Amino-acid biosynthesis</keyword>
<dbReference type="CDD" id="cd13632">
    <property type="entry name" value="PBP2_Aa-PDT_like"/>
    <property type="match status" value="1"/>
</dbReference>
<dbReference type="PROSITE" id="PS51671">
    <property type="entry name" value="ACT"/>
    <property type="match status" value="1"/>
</dbReference>
<dbReference type="Gene3D" id="3.30.70.260">
    <property type="match status" value="1"/>
</dbReference>
<dbReference type="UniPathway" id="UPA00121">
    <property type="reaction ID" value="UER00345"/>
</dbReference>
<keyword evidence="6" id="KW-0456">Lyase</keyword>
<dbReference type="FunFam" id="3.40.190.10:FF:000064">
    <property type="entry name" value="Prephenate dehydratase"/>
    <property type="match status" value="1"/>
</dbReference>
<organism evidence="10">
    <name type="scientific">freshwater metagenome</name>
    <dbReference type="NCBI Taxonomy" id="449393"/>
    <lineage>
        <taxon>unclassified sequences</taxon>
        <taxon>metagenomes</taxon>
        <taxon>ecological metagenomes</taxon>
    </lineage>
</organism>
<dbReference type="EC" id="4.2.1.51" evidence="2"/>
<dbReference type="Gene3D" id="3.40.190.10">
    <property type="entry name" value="Periplasmic binding protein-like II"/>
    <property type="match status" value="2"/>
</dbReference>
<sequence>MSTYAYLGPAGTFTEAALNQLVKPGDTKSAYANTTAALDAVRSGAVVGALVPIENSVEGFVARTLDELVIGEPLVITAETTLPVEFALIAQPGVTLQEITKIATHPHAEAQCRTYIAKNLPHAEILVSSSTAAAAEEIAQSQDRTRGAIAAKVAADHYGLSVLAEDIGDNTGAVTRFVLVTKVGKINERTGHDRTSLAIFIASDHAGALLEILNEFAVRGVNLTFIQSRPTGAELGSYHFLIDVEGHISDARIGDALMGLKRICEDVRFLGSYPRANKYATEVLRGRSDKDFTDASTWLSAVRNGNLT</sequence>
<dbReference type="InterPro" id="IPR002912">
    <property type="entry name" value="ACT_dom"/>
</dbReference>
<proteinExistence type="predicted"/>
<dbReference type="AlphaFoldDB" id="A0A6J7V621"/>
<dbReference type="PROSITE" id="PS51171">
    <property type="entry name" value="PREPHENATE_DEHYDR_3"/>
    <property type="match status" value="1"/>
</dbReference>
<dbReference type="Pfam" id="PF01842">
    <property type="entry name" value="ACT"/>
    <property type="match status" value="1"/>
</dbReference>
<evidence type="ECO:0000256" key="7">
    <source>
        <dbReference type="ARBA" id="ARBA00047848"/>
    </source>
</evidence>
<comment type="pathway">
    <text evidence="1">Amino-acid biosynthesis; L-phenylalanine biosynthesis; phenylpyruvate from prephenate: step 1/1.</text>
</comment>
<dbReference type="GO" id="GO:0005737">
    <property type="term" value="C:cytoplasm"/>
    <property type="evidence" value="ECO:0007669"/>
    <property type="project" value="TreeGrafter"/>
</dbReference>
<evidence type="ECO:0000313" key="10">
    <source>
        <dbReference type="EMBL" id="CAB5074224.1"/>
    </source>
</evidence>
<name>A0A6J7V621_9ZZZZ</name>
<comment type="catalytic activity">
    <reaction evidence="7">
        <text>prephenate + H(+) = 3-phenylpyruvate + CO2 + H2O</text>
        <dbReference type="Rhea" id="RHEA:21648"/>
        <dbReference type="ChEBI" id="CHEBI:15377"/>
        <dbReference type="ChEBI" id="CHEBI:15378"/>
        <dbReference type="ChEBI" id="CHEBI:16526"/>
        <dbReference type="ChEBI" id="CHEBI:18005"/>
        <dbReference type="ChEBI" id="CHEBI:29934"/>
        <dbReference type="EC" id="4.2.1.51"/>
    </reaction>
</comment>
<reference evidence="10" key="1">
    <citation type="submission" date="2020-05" db="EMBL/GenBank/DDBJ databases">
        <authorList>
            <person name="Chiriac C."/>
            <person name="Salcher M."/>
            <person name="Ghai R."/>
            <person name="Kavagutti S V."/>
        </authorList>
    </citation>
    <scope>NUCLEOTIDE SEQUENCE</scope>
</reference>
<accession>A0A6J7V621</accession>
<dbReference type="Pfam" id="PF00800">
    <property type="entry name" value="PDT"/>
    <property type="match status" value="1"/>
</dbReference>
<protein>
    <recommendedName>
        <fullName evidence="2">prephenate dehydratase</fullName>
        <ecNumber evidence="2">4.2.1.51</ecNumber>
    </recommendedName>
</protein>
<evidence type="ECO:0000256" key="2">
    <source>
        <dbReference type="ARBA" id="ARBA00013147"/>
    </source>
</evidence>
<dbReference type="PROSITE" id="PS00857">
    <property type="entry name" value="PREPHENATE_DEHYDR_1"/>
    <property type="match status" value="1"/>
</dbReference>
<feature type="domain" description="ACT" evidence="9">
    <location>
        <begin position="197"/>
        <end position="274"/>
    </location>
</feature>
<dbReference type="EMBL" id="CAFBRC010000027">
    <property type="protein sequence ID" value="CAB5074224.1"/>
    <property type="molecule type" value="Genomic_DNA"/>
</dbReference>
<dbReference type="GO" id="GO:0004664">
    <property type="term" value="F:prephenate dehydratase activity"/>
    <property type="evidence" value="ECO:0007669"/>
    <property type="project" value="UniProtKB-EC"/>
</dbReference>
<evidence type="ECO:0000259" key="9">
    <source>
        <dbReference type="PROSITE" id="PS51671"/>
    </source>
</evidence>
<dbReference type="PANTHER" id="PTHR21022">
    <property type="entry name" value="PREPHENATE DEHYDRATASE P PROTEIN"/>
    <property type="match status" value="1"/>
</dbReference>
<gene>
    <name evidence="10" type="ORF">UFOPK4367_00555</name>
</gene>
<evidence type="ECO:0000256" key="3">
    <source>
        <dbReference type="ARBA" id="ARBA00022605"/>
    </source>
</evidence>
<dbReference type="NCBIfam" id="NF008865">
    <property type="entry name" value="PRK11898.1"/>
    <property type="match status" value="1"/>
</dbReference>
<dbReference type="CDD" id="cd04905">
    <property type="entry name" value="ACT_CM-PDT"/>
    <property type="match status" value="1"/>
</dbReference>
<dbReference type="GO" id="GO:0009094">
    <property type="term" value="P:L-phenylalanine biosynthetic process"/>
    <property type="evidence" value="ECO:0007669"/>
    <property type="project" value="UniProtKB-UniPathway"/>
</dbReference>
<evidence type="ECO:0000259" key="8">
    <source>
        <dbReference type="PROSITE" id="PS51171"/>
    </source>
</evidence>